<dbReference type="OrthoDB" id="2803423at2759"/>
<gene>
    <name evidence="1" type="ORF">A0H81_08362</name>
</gene>
<protein>
    <submittedName>
        <fullName evidence="1">Uncharacterized protein</fullName>
    </submittedName>
</protein>
<name>A0A1C7M2Y8_GRIFR</name>
<accession>A0A1C7M2Y8</accession>
<comment type="caution">
    <text evidence="1">The sequence shown here is derived from an EMBL/GenBank/DDBJ whole genome shotgun (WGS) entry which is preliminary data.</text>
</comment>
<keyword evidence="2" id="KW-1185">Reference proteome</keyword>
<evidence type="ECO:0000313" key="1">
    <source>
        <dbReference type="EMBL" id="OBZ71323.1"/>
    </source>
</evidence>
<dbReference type="EMBL" id="LUGG01000011">
    <property type="protein sequence ID" value="OBZ71323.1"/>
    <property type="molecule type" value="Genomic_DNA"/>
</dbReference>
<reference evidence="1 2" key="1">
    <citation type="submission" date="2016-03" db="EMBL/GenBank/DDBJ databases">
        <title>Whole genome sequencing of Grifola frondosa 9006-11.</title>
        <authorList>
            <person name="Min B."/>
            <person name="Park H."/>
            <person name="Kim J.-G."/>
            <person name="Cho H."/>
            <person name="Oh Y.-L."/>
            <person name="Kong W.-S."/>
            <person name="Choi I.-G."/>
        </authorList>
    </citation>
    <scope>NUCLEOTIDE SEQUENCE [LARGE SCALE GENOMIC DNA]</scope>
    <source>
        <strain evidence="1 2">9006-11</strain>
    </source>
</reference>
<proteinExistence type="predicted"/>
<dbReference type="AlphaFoldDB" id="A0A1C7M2Y8"/>
<sequence>MLVLWCSSRLACIRAWRKWTQTALGLRGIPNFSLTDALRERREANIPSSWEDRVLAMERCKGQIASLQSLPTFVMNVIAFSTPRTPKEYKHKNFPPSPLARYSRQPLKSSLPSLRSWKDTCKLHSSNRSSSPKNSRPCANRASLFERPVVVHFGGHNGTTHPACYRKRKAFAKPPLTYLKLKWMSTRKRLAKKRNMGVHRRPSAM</sequence>
<evidence type="ECO:0000313" key="2">
    <source>
        <dbReference type="Proteomes" id="UP000092993"/>
    </source>
</evidence>
<dbReference type="Proteomes" id="UP000092993">
    <property type="component" value="Unassembled WGS sequence"/>
</dbReference>
<organism evidence="1 2">
    <name type="scientific">Grifola frondosa</name>
    <name type="common">Maitake</name>
    <name type="synonym">Polyporus frondosus</name>
    <dbReference type="NCBI Taxonomy" id="5627"/>
    <lineage>
        <taxon>Eukaryota</taxon>
        <taxon>Fungi</taxon>
        <taxon>Dikarya</taxon>
        <taxon>Basidiomycota</taxon>
        <taxon>Agaricomycotina</taxon>
        <taxon>Agaricomycetes</taxon>
        <taxon>Polyporales</taxon>
        <taxon>Grifolaceae</taxon>
        <taxon>Grifola</taxon>
    </lineage>
</organism>